<feature type="compositionally biased region" description="Polar residues" evidence="1">
    <location>
        <begin position="71"/>
        <end position="82"/>
    </location>
</feature>
<keyword evidence="3" id="KW-1185">Reference proteome</keyword>
<feature type="compositionally biased region" description="Low complexity" evidence="1">
    <location>
        <begin position="57"/>
        <end position="70"/>
    </location>
</feature>
<reference evidence="2" key="1">
    <citation type="journal article" date="2022" name="bioRxiv">
        <title>Sequencing and chromosome-scale assembly of the giantPleurodeles waltlgenome.</title>
        <authorList>
            <person name="Brown T."/>
            <person name="Elewa A."/>
            <person name="Iarovenko S."/>
            <person name="Subramanian E."/>
            <person name="Araus A.J."/>
            <person name="Petzold A."/>
            <person name="Susuki M."/>
            <person name="Suzuki K.-i.T."/>
            <person name="Hayashi T."/>
            <person name="Toyoda A."/>
            <person name="Oliveira C."/>
            <person name="Osipova E."/>
            <person name="Leigh N.D."/>
            <person name="Simon A."/>
            <person name="Yun M.H."/>
        </authorList>
    </citation>
    <scope>NUCLEOTIDE SEQUENCE</scope>
    <source>
        <strain evidence="2">20211129_DDA</strain>
        <tissue evidence="2">Liver</tissue>
    </source>
</reference>
<evidence type="ECO:0000313" key="3">
    <source>
        <dbReference type="Proteomes" id="UP001066276"/>
    </source>
</evidence>
<feature type="compositionally biased region" description="Polar residues" evidence="1">
    <location>
        <begin position="92"/>
        <end position="105"/>
    </location>
</feature>
<proteinExistence type="predicted"/>
<gene>
    <name evidence="2" type="ORF">NDU88_000001</name>
</gene>
<evidence type="ECO:0000313" key="2">
    <source>
        <dbReference type="EMBL" id="KAJ1102552.1"/>
    </source>
</evidence>
<feature type="compositionally biased region" description="Polar residues" evidence="1">
    <location>
        <begin position="114"/>
        <end position="128"/>
    </location>
</feature>
<dbReference type="EMBL" id="JANPWB010000013">
    <property type="protein sequence ID" value="KAJ1102552.1"/>
    <property type="molecule type" value="Genomic_DNA"/>
</dbReference>
<comment type="caution">
    <text evidence="2">The sequence shown here is derived from an EMBL/GenBank/DDBJ whole genome shotgun (WGS) entry which is preliminary data.</text>
</comment>
<feature type="compositionally biased region" description="Polar residues" evidence="1">
    <location>
        <begin position="136"/>
        <end position="145"/>
    </location>
</feature>
<protein>
    <submittedName>
        <fullName evidence="2">Uncharacterized protein</fullName>
    </submittedName>
</protein>
<sequence length="246" mass="27080">MFSHRSGVQSETDGSVRGREFSQRSGVQSECSVRGREFSQNVQSGVGSSVRDRRFSQRMFSQSREFSQRSTVQSENVQSEVGSSVRDRRSSQRMFSQGSGVQSECSVRGREFSQRPTVQSENVQSEVGSSVRGREFSQNVQSEVGSSVRDRRFSQSWGPAHGGTPPPSHTRDLPAFFLPWSPPGVQRREACVTSPCGKRSQYRACPVTPPLFMGHAQDTPRSGKQRQVSVGASSGVRVMLALLVLG</sequence>
<feature type="compositionally biased region" description="Polar residues" evidence="1">
    <location>
        <begin position="1"/>
        <end position="13"/>
    </location>
</feature>
<evidence type="ECO:0000256" key="1">
    <source>
        <dbReference type="SAM" id="MobiDB-lite"/>
    </source>
</evidence>
<organism evidence="2 3">
    <name type="scientific">Pleurodeles waltl</name>
    <name type="common">Iberian ribbed newt</name>
    <dbReference type="NCBI Taxonomy" id="8319"/>
    <lineage>
        <taxon>Eukaryota</taxon>
        <taxon>Metazoa</taxon>
        <taxon>Chordata</taxon>
        <taxon>Craniata</taxon>
        <taxon>Vertebrata</taxon>
        <taxon>Euteleostomi</taxon>
        <taxon>Amphibia</taxon>
        <taxon>Batrachia</taxon>
        <taxon>Caudata</taxon>
        <taxon>Salamandroidea</taxon>
        <taxon>Salamandridae</taxon>
        <taxon>Pleurodelinae</taxon>
        <taxon>Pleurodeles</taxon>
    </lineage>
</organism>
<dbReference type="AlphaFoldDB" id="A0AAV7MG70"/>
<dbReference type="Proteomes" id="UP001066276">
    <property type="component" value="Chromosome 9"/>
</dbReference>
<feature type="compositionally biased region" description="Low complexity" evidence="1">
    <location>
        <begin position="39"/>
        <end position="49"/>
    </location>
</feature>
<name>A0AAV7MG70_PLEWA</name>
<feature type="region of interest" description="Disordered" evidence="1">
    <location>
        <begin position="1"/>
        <end position="170"/>
    </location>
</feature>
<accession>A0AAV7MG70</accession>